<comment type="caution">
    <text evidence="2">The sequence shown here is derived from an EMBL/GenBank/DDBJ whole genome shotgun (WGS) entry which is preliminary data.</text>
</comment>
<reference evidence="2" key="1">
    <citation type="submission" date="2024-03" db="EMBL/GenBank/DDBJ databases">
        <title>WGS assembly of Saponaria officinalis var. Norfolk2.</title>
        <authorList>
            <person name="Jenkins J."/>
            <person name="Shu S."/>
            <person name="Grimwood J."/>
            <person name="Barry K."/>
            <person name="Goodstein D."/>
            <person name="Schmutz J."/>
            <person name="Leebens-Mack J."/>
            <person name="Osbourn A."/>
        </authorList>
    </citation>
    <scope>NUCLEOTIDE SEQUENCE [LARGE SCALE GENOMIC DNA]</scope>
    <source>
        <strain evidence="2">JIC</strain>
    </source>
</reference>
<dbReference type="Gene3D" id="1.10.110.10">
    <property type="entry name" value="Plant lipid-transfer and hydrophobic proteins"/>
    <property type="match status" value="1"/>
</dbReference>
<name>A0AAW1GWA1_SAPOF</name>
<evidence type="ECO:0000313" key="3">
    <source>
        <dbReference type="Proteomes" id="UP001443914"/>
    </source>
</evidence>
<dbReference type="Proteomes" id="UP001443914">
    <property type="component" value="Unassembled WGS sequence"/>
</dbReference>
<dbReference type="Pfam" id="PF14547">
    <property type="entry name" value="Hydrophob_seed"/>
    <property type="match status" value="1"/>
</dbReference>
<sequence>CNIANNLLNIQLGSQANTNCCQLICGLVSAEVGLCLCTSLQTTILGSFLASVLNLTDGLPLIGGLLPILGHLPLIGSLPLNVLDQEILALFNASGFDATKFKCST</sequence>
<protein>
    <recommendedName>
        <fullName evidence="1">Hydrophobic seed protein domain-containing protein</fullName>
    </recommendedName>
</protein>
<gene>
    <name evidence="2" type="ORF">RND81_13G030000</name>
</gene>
<feature type="non-terminal residue" evidence="2">
    <location>
        <position position="1"/>
    </location>
</feature>
<dbReference type="EMBL" id="JBDFQZ010000013">
    <property type="protein sequence ID" value="KAK9668025.1"/>
    <property type="molecule type" value="Genomic_DNA"/>
</dbReference>
<keyword evidence="3" id="KW-1185">Reference proteome</keyword>
<dbReference type="InterPro" id="IPR036312">
    <property type="entry name" value="Bifun_inhib/LTP/seed_sf"/>
</dbReference>
<proteinExistence type="predicted"/>
<dbReference type="AlphaFoldDB" id="A0AAW1GWA1"/>
<evidence type="ECO:0000259" key="1">
    <source>
        <dbReference type="Pfam" id="PF14547"/>
    </source>
</evidence>
<feature type="domain" description="Hydrophobic seed protein" evidence="1">
    <location>
        <begin position="6"/>
        <end position="46"/>
    </location>
</feature>
<evidence type="ECO:0000313" key="2">
    <source>
        <dbReference type="EMBL" id="KAK9668025.1"/>
    </source>
</evidence>
<accession>A0AAW1GWA1</accession>
<dbReference type="SUPFAM" id="SSF47699">
    <property type="entry name" value="Bifunctional inhibitor/lipid-transfer protein/seed storage 2S albumin"/>
    <property type="match status" value="1"/>
</dbReference>
<organism evidence="2 3">
    <name type="scientific">Saponaria officinalis</name>
    <name type="common">Common soapwort</name>
    <name type="synonym">Lychnis saponaria</name>
    <dbReference type="NCBI Taxonomy" id="3572"/>
    <lineage>
        <taxon>Eukaryota</taxon>
        <taxon>Viridiplantae</taxon>
        <taxon>Streptophyta</taxon>
        <taxon>Embryophyta</taxon>
        <taxon>Tracheophyta</taxon>
        <taxon>Spermatophyta</taxon>
        <taxon>Magnoliopsida</taxon>
        <taxon>eudicotyledons</taxon>
        <taxon>Gunneridae</taxon>
        <taxon>Pentapetalae</taxon>
        <taxon>Caryophyllales</taxon>
        <taxon>Caryophyllaceae</taxon>
        <taxon>Caryophylleae</taxon>
        <taxon>Saponaria</taxon>
    </lineage>
</organism>
<dbReference type="InterPro" id="IPR027923">
    <property type="entry name" value="Hydrophob_seed_dom"/>
</dbReference>